<dbReference type="CDD" id="cd03788">
    <property type="entry name" value="GT20_TPS"/>
    <property type="match status" value="1"/>
</dbReference>
<evidence type="ECO:0000313" key="5">
    <source>
        <dbReference type="EMBL" id="KEH35055.1"/>
    </source>
</evidence>
<evidence type="ECO:0000313" key="8">
    <source>
        <dbReference type="Proteomes" id="UP000002051"/>
    </source>
</evidence>
<dbReference type="Gramene" id="rna17206">
    <property type="protein sequence ID" value="RHN68803.1"/>
    <property type="gene ID" value="gene17206"/>
</dbReference>
<dbReference type="NCBIfam" id="TIGR01484">
    <property type="entry name" value="HAD-SF-IIB"/>
    <property type="match status" value="1"/>
</dbReference>
<dbReference type="GO" id="GO:0005992">
    <property type="term" value="P:trehalose biosynthetic process"/>
    <property type="evidence" value="ECO:0000318"/>
    <property type="project" value="GO_Central"/>
</dbReference>
<evidence type="ECO:0000256" key="4">
    <source>
        <dbReference type="ARBA" id="ARBA00022679"/>
    </source>
</evidence>
<dbReference type="AlphaFoldDB" id="A0A072VA39"/>
<organism evidence="5 8">
    <name type="scientific">Medicago truncatula</name>
    <name type="common">Barrel medic</name>
    <name type="synonym">Medicago tribuloides</name>
    <dbReference type="NCBI Taxonomy" id="3880"/>
    <lineage>
        <taxon>Eukaryota</taxon>
        <taxon>Viridiplantae</taxon>
        <taxon>Streptophyta</taxon>
        <taxon>Embryophyta</taxon>
        <taxon>Tracheophyta</taxon>
        <taxon>Spermatophyta</taxon>
        <taxon>Magnoliopsida</taxon>
        <taxon>eudicotyledons</taxon>
        <taxon>Gunneridae</taxon>
        <taxon>Pentapetalae</taxon>
        <taxon>rosids</taxon>
        <taxon>fabids</taxon>
        <taxon>Fabales</taxon>
        <taxon>Fabaceae</taxon>
        <taxon>Papilionoideae</taxon>
        <taxon>50 kb inversion clade</taxon>
        <taxon>NPAAA clade</taxon>
        <taxon>Hologalegina</taxon>
        <taxon>IRL clade</taxon>
        <taxon>Trifolieae</taxon>
        <taxon>Medicago</taxon>
    </lineage>
</organism>
<dbReference type="EMBL" id="CM001219">
    <property type="protein sequence ID" value="KEH35055.1"/>
    <property type="molecule type" value="Genomic_DNA"/>
</dbReference>
<sequence>MVLSYDEDSIFRQLKDGLSSDIDVVYVGSLKVDVDESEQENVSQLLEEFNCFPTFIPSEIQKKFYDGFCKNYLWPLFHYMFPIYHSYCNGFDGSLWQAYVSANKIFANKIMEVLNPKDDYVWIHDYHLMVLPTFLRKRCCYVRLGFFLHSSFPSSKICIEIPVGTEILKSMLNADIIGFQTFDYACHFLSVCSRILGLEYESKRGQVWIEYFGRTIFIKILPAGIHMGRIESTLNHLSDSDKVREVSKQIKGQKLIIGFDELDMFKGVILKLLAFVQLFIRYPTLQGKLVLVQIINPPRSDGWYVEKAKEQAYTISNRINERFGFLGYKPVVIIEGYVPFDEKATYYALAECCIVNAEQDGMNLVPYEYIACRQGCSKMDTTLDIPSNSPRISSIVVSDFVGCSSSLSGAIRVNDWDINAVVEALKLAITMPNEEKQRWHEKNYQYVSSHDVLYWAKHFEQGLVFSCKDHGKKLCWGFRFGLEFRVLSLSPNFKKLSRNYVVSAYKRTKCRAIFLDYDGTIVRHDSIVASPGPEVVSVLNKLCSDVNNTVFIVSGRGRPSLINFDYQFENLGIAAEHGGYIRWGGESDWKTNYGCEDYAWKSDTEKVMRSYTDETDYSFIEQKDSALVWNYHDAEPYFGSQQANKMLDDLRSKLANMPVVVKKGKHIVEVKLQGNTKGSVVDEVLSILTMSSKSPDFVLGIGDDKSDEDMFESILNKSYASTSSSSPEIFACTVGQKPSKASYYLDDSKEVMMLLAGLAAAAAESRTRFSTDTPSGSVL</sequence>
<keyword evidence="8" id="KW-1185">Reference proteome</keyword>
<reference evidence="5 8" key="2">
    <citation type="journal article" date="2014" name="BMC Genomics">
        <title>An improved genome release (version Mt4.0) for the model legume Medicago truncatula.</title>
        <authorList>
            <person name="Tang H."/>
            <person name="Krishnakumar V."/>
            <person name="Bidwell S."/>
            <person name="Rosen B."/>
            <person name="Chan A."/>
            <person name="Zhou S."/>
            <person name="Gentzbittel L."/>
            <person name="Childs K.L."/>
            <person name="Yandell M."/>
            <person name="Gundlach H."/>
            <person name="Mayer K.F."/>
            <person name="Schwartz D.C."/>
            <person name="Town C.D."/>
        </authorList>
    </citation>
    <scope>GENOME REANNOTATION</scope>
    <source>
        <strain evidence="5">A17</strain>
        <strain evidence="7 8">cv. Jemalong A17</strain>
    </source>
</reference>
<name>A0A072VA39_MEDTR</name>
<dbReference type="CDD" id="cd01627">
    <property type="entry name" value="HAD_TPP"/>
    <property type="match status" value="1"/>
</dbReference>
<dbReference type="EnsemblPlants" id="KEH35055">
    <property type="protein sequence ID" value="KEH35055"/>
    <property type="gene ID" value="MTR_3g078210"/>
</dbReference>
<dbReference type="HOGENOM" id="CLU_002351_3_1_1"/>
<evidence type="ECO:0000313" key="7">
    <source>
        <dbReference type="EnsemblPlants" id="KEH35055"/>
    </source>
</evidence>
<protein>
    <submittedName>
        <fullName evidence="6">Putative alpha,alpha-trehalose-phosphate synthase (UDP-forming)</fullName>
        <ecNumber evidence="6">2.4.1.15</ecNumber>
    </submittedName>
    <submittedName>
        <fullName evidence="5">Trehalose-6-phosphate synthase domain protein</fullName>
    </submittedName>
</protein>
<reference evidence="7" key="3">
    <citation type="submission" date="2015-04" db="UniProtKB">
        <authorList>
            <consortium name="EnsemblPlants"/>
        </authorList>
    </citation>
    <scope>IDENTIFICATION</scope>
    <source>
        <strain evidence="7">cv. Jemalong A17</strain>
    </source>
</reference>
<dbReference type="SUPFAM" id="SSF53756">
    <property type="entry name" value="UDP-Glycosyltransferase/glycogen phosphorylase"/>
    <property type="match status" value="1"/>
</dbReference>
<dbReference type="Gene3D" id="3.40.50.1000">
    <property type="entry name" value="HAD superfamily/HAD-like"/>
    <property type="match status" value="1"/>
</dbReference>
<dbReference type="Proteomes" id="UP000002051">
    <property type="component" value="Chromosome 3"/>
</dbReference>
<dbReference type="InterPro" id="IPR036412">
    <property type="entry name" value="HAD-like_sf"/>
</dbReference>
<dbReference type="FunFam" id="3.40.50.1000:FF:000052">
    <property type="entry name" value="Alpha,alpha-trehalose-phosphate synthase [UDP-forming] 6"/>
    <property type="match status" value="1"/>
</dbReference>
<dbReference type="STRING" id="3880.A0A072VA39"/>
<reference evidence="6" key="4">
    <citation type="journal article" date="2018" name="Nat. Plants">
        <title>Whole-genome landscape of Medicago truncatula symbiotic genes.</title>
        <authorList>
            <person name="Pecrix Y."/>
            <person name="Gamas P."/>
            <person name="Carrere S."/>
        </authorList>
    </citation>
    <scope>NUCLEOTIDE SEQUENCE</scope>
    <source>
        <tissue evidence="6">Leaves</tissue>
    </source>
</reference>
<dbReference type="NCBIfam" id="TIGR00685">
    <property type="entry name" value="T6PP"/>
    <property type="match status" value="1"/>
</dbReference>
<evidence type="ECO:0000256" key="2">
    <source>
        <dbReference type="ARBA" id="ARBA00006330"/>
    </source>
</evidence>
<dbReference type="InterPro" id="IPR006379">
    <property type="entry name" value="HAD-SF_hydro_IIB"/>
</dbReference>
<comment type="similarity">
    <text evidence="2">In the C-terminal section; belongs to the trehalose phosphatase family.</text>
</comment>
<accession>A0A072VA39</accession>
<gene>
    <name evidence="5" type="ordered locus">MTR_3g078210</name>
    <name evidence="6" type="ORF">MtrunA17_Chr3g0117891</name>
</gene>
<dbReference type="Gene3D" id="3.40.50.2000">
    <property type="entry name" value="Glycogen Phosphorylase B"/>
    <property type="match status" value="2"/>
</dbReference>
<dbReference type="EMBL" id="PSQE01000003">
    <property type="protein sequence ID" value="RHN68803.1"/>
    <property type="molecule type" value="Genomic_DNA"/>
</dbReference>
<evidence type="ECO:0000256" key="1">
    <source>
        <dbReference type="ARBA" id="ARBA00005409"/>
    </source>
</evidence>
<dbReference type="InterPro" id="IPR003337">
    <property type="entry name" value="Trehalose_PPase"/>
</dbReference>
<dbReference type="Pfam" id="PF00982">
    <property type="entry name" value="Glyco_transf_20"/>
    <property type="match status" value="1"/>
</dbReference>
<keyword evidence="4 6" id="KW-0808">Transferase</keyword>
<dbReference type="PANTHER" id="PTHR10788">
    <property type="entry name" value="TREHALOSE-6-PHOSPHATE SYNTHASE"/>
    <property type="match status" value="1"/>
</dbReference>
<dbReference type="InterPro" id="IPR023214">
    <property type="entry name" value="HAD_sf"/>
</dbReference>
<dbReference type="PANTHER" id="PTHR10788:SF55">
    <property type="entry name" value="ALPHA,ALPHA-TREHALOSE-PHOSPHATE SYNTHASE [UDP-FORMING] 10-RELATED"/>
    <property type="match status" value="1"/>
</dbReference>
<dbReference type="Gene3D" id="3.30.70.1020">
    <property type="entry name" value="Trehalose-6-phosphate phosphatase related protein, domain 2"/>
    <property type="match status" value="1"/>
</dbReference>
<dbReference type="InterPro" id="IPR001830">
    <property type="entry name" value="Glyco_trans_20"/>
</dbReference>
<dbReference type="EC" id="2.4.1.15" evidence="6"/>
<dbReference type="SUPFAM" id="SSF56784">
    <property type="entry name" value="HAD-like"/>
    <property type="match status" value="1"/>
</dbReference>
<dbReference type="FunFam" id="3.40.50.2000:FF:000079">
    <property type="entry name" value="Trehalose-6-phosphate synthase 8"/>
    <property type="match status" value="1"/>
</dbReference>
<evidence type="ECO:0000256" key="3">
    <source>
        <dbReference type="ARBA" id="ARBA00022676"/>
    </source>
</evidence>
<evidence type="ECO:0000313" key="6">
    <source>
        <dbReference type="EMBL" id="RHN68803.1"/>
    </source>
</evidence>
<dbReference type="Proteomes" id="UP000265566">
    <property type="component" value="Chromosome 3"/>
</dbReference>
<proteinExistence type="inferred from homology"/>
<dbReference type="FunFam" id="3.40.50.1000:FF:000054">
    <property type="entry name" value="alpha,alpha-trehalose-phosphate synthase [UDP-forming] 6"/>
    <property type="match status" value="1"/>
</dbReference>
<keyword evidence="3 6" id="KW-0328">Glycosyltransferase</keyword>
<dbReference type="GO" id="GO:0003825">
    <property type="term" value="F:alpha,alpha-trehalose-phosphate synthase (UDP-forming) activity"/>
    <property type="evidence" value="ECO:0007669"/>
    <property type="project" value="UniProtKB-EC"/>
</dbReference>
<comment type="similarity">
    <text evidence="1">In the N-terminal section; belongs to the glycosyltransferase 20 family.</text>
</comment>
<dbReference type="Pfam" id="PF02358">
    <property type="entry name" value="Trehalose_PPase"/>
    <property type="match status" value="1"/>
</dbReference>
<reference evidence="5 8" key="1">
    <citation type="journal article" date="2011" name="Nature">
        <title>The Medicago genome provides insight into the evolution of rhizobial symbioses.</title>
        <authorList>
            <person name="Young N.D."/>
            <person name="Debelle F."/>
            <person name="Oldroyd G.E."/>
            <person name="Geurts R."/>
            <person name="Cannon S.B."/>
            <person name="Udvardi M.K."/>
            <person name="Benedito V.A."/>
            <person name="Mayer K.F."/>
            <person name="Gouzy J."/>
            <person name="Schoof H."/>
            <person name="Van de Peer Y."/>
            <person name="Proost S."/>
            <person name="Cook D.R."/>
            <person name="Meyers B.C."/>
            <person name="Spannagl M."/>
            <person name="Cheung F."/>
            <person name="De Mita S."/>
            <person name="Krishnakumar V."/>
            <person name="Gundlach H."/>
            <person name="Zhou S."/>
            <person name="Mudge J."/>
            <person name="Bharti A.K."/>
            <person name="Murray J.D."/>
            <person name="Naoumkina M.A."/>
            <person name="Rosen B."/>
            <person name="Silverstein K.A."/>
            <person name="Tang H."/>
            <person name="Rombauts S."/>
            <person name="Zhao P.X."/>
            <person name="Zhou P."/>
            <person name="Barbe V."/>
            <person name="Bardou P."/>
            <person name="Bechner M."/>
            <person name="Bellec A."/>
            <person name="Berger A."/>
            <person name="Berges H."/>
            <person name="Bidwell S."/>
            <person name="Bisseling T."/>
            <person name="Choisne N."/>
            <person name="Couloux A."/>
            <person name="Denny R."/>
            <person name="Deshpande S."/>
            <person name="Dai X."/>
            <person name="Doyle J.J."/>
            <person name="Dudez A.M."/>
            <person name="Farmer A.D."/>
            <person name="Fouteau S."/>
            <person name="Franken C."/>
            <person name="Gibelin C."/>
            <person name="Gish J."/>
            <person name="Goldstein S."/>
            <person name="Gonzalez A.J."/>
            <person name="Green P.J."/>
            <person name="Hallab A."/>
            <person name="Hartog M."/>
            <person name="Hua A."/>
            <person name="Humphray S.J."/>
            <person name="Jeong D.H."/>
            <person name="Jing Y."/>
            <person name="Jocker A."/>
            <person name="Kenton S.M."/>
            <person name="Kim D.J."/>
            <person name="Klee K."/>
            <person name="Lai H."/>
            <person name="Lang C."/>
            <person name="Lin S."/>
            <person name="Macmil S.L."/>
            <person name="Magdelenat G."/>
            <person name="Matthews L."/>
            <person name="McCorrison J."/>
            <person name="Monaghan E.L."/>
            <person name="Mun J.H."/>
            <person name="Najar F.Z."/>
            <person name="Nicholson C."/>
            <person name="Noirot C."/>
            <person name="O'Bleness M."/>
            <person name="Paule C.R."/>
            <person name="Poulain J."/>
            <person name="Prion F."/>
            <person name="Qin B."/>
            <person name="Qu C."/>
            <person name="Retzel E.F."/>
            <person name="Riddle C."/>
            <person name="Sallet E."/>
            <person name="Samain S."/>
            <person name="Samson N."/>
            <person name="Sanders I."/>
            <person name="Saurat O."/>
            <person name="Scarpelli C."/>
            <person name="Schiex T."/>
            <person name="Segurens B."/>
            <person name="Severin A.J."/>
            <person name="Sherrier D.J."/>
            <person name="Shi R."/>
            <person name="Sims S."/>
            <person name="Singer S.R."/>
            <person name="Sinharoy S."/>
            <person name="Sterck L."/>
            <person name="Viollet A."/>
            <person name="Wang B.B."/>
            <person name="Wang K."/>
            <person name="Wang M."/>
            <person name="Wang X."/>
            <person name="Warfsmann J."/>
            <person name="Weissenbach J."/>
            <person name="White D.D."/>
            <person name="White J.D."/>
            <person name="Wiley G.B."/>
            <person name="Wincker P."/>
            <person name="Xing Y."/>
            <person name="Yang L."/>
            <person name="Yao Z."/>
            <person name="Ying F."/>
            <person name="Zhai J."/>
            <person name="Zhou L."/>
            <person name="Zuber A."/>
            <person name="Denarie J."/>
            <person name="Dixon R.A."/>
            <person name="May G.D."/>
            <person name="Schwartz D.C."/>
            <person name="Rogers J."/>
            <person name="Quetier F."/>
            <person name="Town C.D."/>
            <person name="Roe B.A."/>
        </authorList>
    </citation>
    <scope>NUCLEOTIDE SEQUENCE [LARGE SCALE GENOMIC DNA]</scope>
    <source>
        <strain evidence="5">A17</strain>
        <strain evidence="7 8">cv. Jemalong A17</strain>
    </source>
</reference>
<dbReference type="FunFam" id="3.40.50.2000:FF:000010">
    <property type="entry name" value="Alpha,alpha-trehalose-phosphate synthase"/>
    <property type="match status" value="1"/>
</dbReference>